<reference evidence="2" key="1">
    <citation type="submission" date="2023-03" db="EMBL/GenBank/DDBJ databases">
        <title>Massive genome expansion in bonnet fungi (Mycena s.s.) driven by repeated elements and novel gene families across ecological guilds.</title>
        <authorList>
            <consortium name="Lawrence Berkeley National Laboratory"/>
            <person name="Harder C.B."/>
            <person name="Miyauchi S."/>
            <person name="Viragh M."/>
            <person name="Kuo A."/>
            <person name="Thoen E."/>
            <person name="Andreopoulos B."/>
            <person name="Lu D."/>
            <person name="Skrede I."/>
            <person name="Drula E."/>
            <person name="Henrissat B."/>
            <person name="Morin E."/>
            <person name="Kohler A."/>
            <person name="Barry K."/>
            <person name="LaButti K."/>
            <person name="Morin E."/>
            <person name="Salamov A."/>
            <person name="Lipzen A."/>
            <person name="Mereny Z."/>
            <person name="Hegedus B."/>
            <person name="Baldrian P."/>
            <person name="Stursova M."/>
            <person name="Weitz H."/>
            <person name="Taylor A."/>
            <person name="Grigoriev I.V."/>
            <person name="Nagy L.G."/>
            <person name="Martin F."/>
            <person name="Kauserud H."/>
        </authorList>
    </citation>
    <scope>NUCLEOTIDE SEQUENCE</scope>
    <source>
        <strain evidence="2">CBHHK067</strain>
    </source>
</reference>
<organism evidence="2 3">
    <name type="scientific">Mycena rosella</name>
    <name type="common">Pink bonnet</name>
    <name type="synonym">Agaricus rosellus</name>
    <dbReference type="NCBI Taxonomy" id="1033263"/>
    <lineage>
        <taxon>Eukaryota</taxon>
        <taxon>Fungi</taxon>
        <taxon>Dikarya</taxon>
        <taxon>Basidiomycota</taxon>
        <taxon>Agaricomycotina</taxon>
        <taxon>Agaricomycetes</taxon>
        <taxon>Agaricomycetidae</taxon>
        <taxon>Agaricales</taxon>
        <taxon>Marasmiineae</taxon>
        <taxon>Mycenaceae</taxon>
        <taxon>Mycena</taxon>
    </lineage>
</organism>
<evidence type="ECO:0000313" key="2">
    <source>
        <dbReference type="EMBL" id="KAJ7694420.1"/>
    </source>
</evidence>
<dbReference type="AlphaFoldDB" id="A0AAD7DN03"/>
<protein>
    <submittedName>
        <fullName evidence="2">Uncharacterized protein</fullName>
    </submittedName>
</protein>
<keyword evidence="1" id="KW-0732">Signal</keyword>
<dbReference type="Proteomes" id="UP001221757">
    <property type="component" value="Unassembled WGS sequence"/>
</dbReference>
<accession>A0AAD7DN03</accession>
<feature type="chain" id="PRO_5042240694" evidence="1">
    <location>
        <begin position="20"/>
        <end position="169"/>
    </location>
</feature>
<keyword evidence="3" id="KW-1185">Reference proteome</keyword>
<gene>
    <name evidence="2" type="ORF">B0H17DRAFT_1199287</name>
</gene>
<evidence type="ECO:0000313" key="3">
    <source>
        <dbReference type="Proteomes" id="UP001221757"/>
    </source>
</evidence>
<proteinExistence type="predicted"/>
<comment type="caution">
    <text evidence="2">The sequence shown here is derived from an EMBL/GenBank/DDBJ whole genome shotgun (WGS) entry which is preliminary data.</text>
</comment>
<feature type="signal peptide" evidence="1">
    <location>
        <begin position="1"/>
        <end position="19"/>
    </location>
</feature>
<dbReference type="EMBL" id="JARKIE010000042">
    <property type="protein sequence ID" value="KAJ7694420.1"/>
    <property type="molecule type" value="Genomic_DNA"/>
</dbReference>
<evidence type="ECO:0000256" key="1">
    <source>
        <dbReference type="SAM" id="SignalP"/>
    </source>
</evidence>
<name>A0AAD7DN03_MYCRO</name>
<sequence>MTPLPSFFFGLLAALLVYAAPSPRTVESRDLLGEIIDALGIGLVKHIDVSLTLATLTNNLVTIDFEEPLLFELTLDSVSTQAGLNGTVFASFDHLFTTPVVVRPLGTANSGNITNVLLTQGATASLGIIPFGILDLINVDIGVRALTINGIGGVPLAITGLHQSSVETT</sequence>